<evidence type="ECO:0000259" key="1">
    <source>
        <dbReference type="Pfam" id="PF13456"/>
    </source>
</evidence>
<reference evidence="2" key="1">
    <citation type="journal article" date="2023" name="Plant J.">
        <title>Genome sequences and population genomics provide insights into the demographic history, inbreeding, and mutation load of two 'living fossil' tree species of Dipteronia.</title>
        <authorList>
            <person name="Feng Y."/>
            <person name="Comes H.P."/>
            <person name="Chen J."/>
            <person name="Zhu S."/>
            <person name="Lu R."/>
            <person name="Zhang X."/>
            <person name="Li P."/>
            <person name="Qiu J."/>
            <person name="Olsen K.M."/>
            <person name="Qiu Y."/>
        </authorList>
    </citation>
    <scope>NUCLEOTIDE SEQUENCE</scope>
    <source>
        <strain evidence="2">KIB01</strain>
    </source>
</reference>
<dbReference type="InterPro" id="IPR002156">
    <property type="entry name" value="RNaseH_domain"/>
</dbReference>
<dbReference type="Gene3D" id="3.30.420.10">
    <property type="entry name" value="Ribonuclease H-like superfamily/Ribonuclease H"/>
    <property type="match status" value="1"/>
</dbReference>
<keyword evidence="3" id="KW-1185">Reference proteome</keyword>
<dbReference type="GO" id="GO:0004523">
    <property type="term" value="F:RNA-DNA hybrid ribonuclease activity"/>
    <property type="evidence" value="ECO:0007669"/>
    <property type="project" value="InterPro"/>
</dbReference>
<protein>
    <recommendedName>
        <fullName evidence="1">RNase H type-1 domain-containing protein</fullName>
    </recommendedName>
</protein>
<evidence type="ECO:0000313" key="3">
    <source>
        <dbReference type="Proteomes" id="UP001280121"/>
    </source>
</evidence>
<accession>A0AAD9TG13</accession>
<gene>
    <name evidence="2" type="ORF">Ddye_029617</name>
</gene>
<dbReference type="AlphaFoldDB" id="A0AAD9TG13"/>
<name>A0AAD9TG13_9ROSI</name>
<feature type="domain" description="RNase H type-1" evidence="1">
    <location>
        <begin position="17"/>
        <end position="138"/>
    </location>
</feature>
<dbReference type="CDD" id="cd06222">
    <property type="entry name" value="RNase_H_like"/>
    <property type="match status" value="1"/>
</dbReference>
<proteinExistence type="predicted"/>
<dbReference type="PANTHER" id="PTHR47074">
    <property type="entry name" value="BNAC02G40300D PROTEIN"/>
    <property type="match status" value="1"/>
</dbReference>
<dbReference type="InterPro" id="IPR036397">
    <property type="entry name" value="RNaseH_sf"/>
</dbReference>
<dbReference type="GO" id="GO:0003676">
    <property type="term" value="F:nucleic acid binding"/>
    <property type="evidence" value="ECO:0007669"/>
    <property type="project" value="InterPro"/>
</dbReference>
<sequence length="166" mass="17896">MVGHSWWPPDVGKIKVNTDATTDSIAGKIGNGIVIKNHAGDVLAASSQPFRYGLAYEVAEELAIFRGLVFAQESGLMPCEVESDAPAVVNLIHTDNPPLSDIGTIICDIVHFLDCHPQCLVGFAPRSTNRAAHSLAKFGLTLGDDCFWMEEAWVSPIILVDRPGNL</sequence>
<dbReference type="InterPro" id="IPR052929">
    <property type="entry name" value="RNase_H-like_EbsB-rel"/>
</dbReference>
<organism evidence="2 3">
    <name type="scientific">Dipteronia dyeriana</name>
    <dbReference type="NCBI Taxonomy" id="168575"/>
    <lineage>
        <taxon>Eukaryota</taxon>
        <taxon>Viridiplantae</taxon>
        <taxon>Streptophyta</taxon>
        <taxon>Embryophyta</taxon>
        <taxon>Tracheophyta</taxon>
        <taxon>Spermatophyta</taxon>
        <taxon>Magnoliopsida</taxon>
        <taxon>eudicotyledons</taxon>
        <taxon>Gunneridae</taxon>
        <taxon>Pentapetalae</taxon>
        <taxon>rosids</taxon>
        <taxon>malvids</taxon>
        <taxon>Sapindales</taxon>
        <taxon>Sapindaceae</taxon>
        <taxon>Hippocastanoideae</taxon>
        <taxon>Acereae</taxon>
        <taxon>Dipteronia</taxon>
    </lineage>
</organism>
<comment type="caution">
    <text evidence="2">The sequence shown here is derived from an EMBL/GenBank/DDBJ whole genome shotgun (WGS) entry which is preliminary data.</text>
</comment>
<dbReference type="InterPro" id="IPR012337">
    <property type="entry name" value="RNaseH-like_sf"/>
</dbReference>
<dbReference type="SUPFAM" id="SSF53098">
    <property type="entry name" value="Ribonuclease H-like"/>
    <property type="match status" value="1"/>
</dbReference>
<dbReference type="Pfam" id="PF13456">
    <property type="entry name" value="RVT_3"/>
    <property type="match status" value="1"/>
</dbReference>
<dbReference type="EMBL" id="JANJYI010000009">
    <property type="protein sequence ID" value="KAK2634825.1"/>
    <property type="molecule type" value="Genomic_DNA"/>
</dbReference>
<evidence type="ECO:0000313" key="2">
    <source>
        <dbReference type="EMBL" id="KAK2634825.1"/>
    </source>
</evidence>
<dbReference type="PANTHER" id="PTHR47074:SF48">
    <property type="entry name" value="POLYNUCLEOTIDYL TRANSFERASE, RIBONUCLEASE H-LIKE SUPERFAMILY PROTEIN"/>
    <property type="match status" value="1"/>
</dbReference>
<dbReference type="InterPro" id="IPR044730">
    <property type="entry name" value="RNase_H-like_dom_plant"/>
</dbReference>
<dbReference type="Proteomes" id="UP001280121">
    <property type="component" value="Unassembled WGS sequence"/>
</dbReference>